<protein>
    <recommendedName>
        <fullName evidence="5">PT repeat-containing protein</fullName>
    </recommendedName>
</protein>
<feature type="compositionally biased region" description="Gly residues" evidence="1">
    <location>
        <begin position="152"/>
        <end position="161"/>
    </location>
</feature>
<sequence length="211" mass="20781">MAVWSWRTRWTSTVAVGSAALILLAACGGGTGASGQDAATPAGGRTDAFAAYVDCLKQQGIDVPDTLPTGRPSARPRPDGSGQPSSWPSGRPSRFPSGRPSGRPSPGASGWPGGNRGPGGGTAGLRPSGVDDATWQRAQQACVSTLPSAGPGRRGGTGQPGGRPAPGSAYANCLNDHGVPPAPDLNTADPKVGAALEACKVLSPGPSPAAG</sequence>
<dbReference type="Proteomes" id="UP000277671">
    <property type="component" value="Unassembled WGS sequence"/>
</dbReference>
<evidence type="ECO:0000256" key="1">
    <source>
        <dbReference type="SAM" id="MobiDB-lite"/>
    </source>
</evidence>
<name>A0A495JH75_9ACTN</name>
<dbReference type="EMBL" id="RBKT01000001">
    <property type="protein sequence ID" value="RKR87692.1"/>
    <property type="molecule type" value="Genomic_DNA"/>
</dbReference>
<comment type="caution">
    <text evidence="3">The sequence shown here is derived from an EMBL/GenBank/DDBJ whole genome shotgun (WGS) entry which is preliminary data.</text>
</comment>
<dbReference type="RefSeq" id="WP_170208536.1">
    <property type="nucleotide sequence ID" value="NZ_RBKT01000001.1"/>
</dbReference>
<gene>
    <name evidence="3" type="ORF">BDK92_1984</name>
</gene>
<organism evidence="3 4">
    <name type="scientific">Micromonospora pisi</name>
    <dbReference type="NCBI Taxonomy" id="589240"/>
    <lineage>
        <taxon>Bacteria</taxon>
        <taxon>Bacillati</taxon>
        <taxon>Actinomycetota</taxon>
        <taxon>Actinomycetes</taxon>
        <taxon>Micromonosporales</taxon>
        <taxon>Micromonosporaceae</taxon>
        <taxon>Micromonospora</taxon>
    </lineage>
</organism>
<dbReference type="PROSITE" id="PS51257">
    <property type="entry name" value="PROKAR_LIPOPROTEIN"/>
    <property type="match status" value="1"/>
</dbReference>
<evidence type="ECO:0000256" key="2">
    <source>
        <dbReference type="SAM" id="SignalP"/>
    </source>
</evidence>
<feature type="region of interest" description="Disordered" evidence="1">
    <location>
        <begin position="61"/>
        <end position="130"/>
    </location>
</feature>
<feature type="compositionally biased region" description="Gly residues" evidence="1">
    <location>
        <begin position="110"/>
        <end position="123"/>
    </location>
</feature>
<keyword evidence="2" id="KW-0732">Signal</keyword>
<evidence type="ECO:0008006" key="5">
    <source>
        <dbReference type="Google" id="ProtNLM"/>
    </source>
</evidence>
<feature type="compositionally biased region" description="Low complexity" evidence="1">
    <location>
        <begin position="79"/>
        <end position="109"/>
    </location>
</feature>
<keyword evidence="4" id="KW-1185">Reference proteome</keyword>
<feature type="region of interest" description="Disordered" evidence="1">
    <location>
        <begin position="142"/>
        <end position="189"/>
    </location>
</feature>
<feature type="signal peptide" evidence="2">
    <location>
        <begin position="1"/>
        <end position="25"/>
    </location>
</feature>
<feature type="chain" id="PRO_5038633018" description="PT repeat-containing protein" evidence="2">
    <location>
        <begin position="26"/>
        <end position="211"/>
    </location>
</feature>
<reference evidence="3 4" key="1">
    <citation type="submission" date="2018-10" db="EMBL/GenBank/DDBJ databases">
        <title>Sequencing the genomes of 1000 actinobacteria strains.</title>
        <authorList>
            <person name="Klenk H.-P."/>
        </authorList>
    </citation>
    <scope>NUCLEOTIDE SEQUENCE [LARGE SCALE GENOMIC DNA]</scope>
    <source>
        <strain evidence="3 4">DSM 45175</strain>
    </source>
</reference>
<proteinExistence type="predicted"/>
<dbReference type="AlphaFoldDB" id="A0A495JH75"/>
<evidence type="ECO:0000313" key="3">
    <source>
        <dbReference type="EMBL" id="RKR87692.1"/>
    </source>
</evidence>
<evidence type="ECO:0000313" key="4">
    <source>
        <dbReference type="Proteomes" id="UP000277671"/>
    </source>
</evidence>
<accession>A0A495JH75</accession>